<feature type="domain" description="SGNH hydrolase-type esterase" evidence="4">
    <location>
        <begin position="299"/>
        <end position="563"/>
    </location>
</feature>
<feature type="transmembrane region" description="Helical" evidence="3">
    <location>
        <begin position="19"/>
        <end position="37"/>
    </location>
</feature>
<dbReference type="Pfam" id="PF13472">
    <property type="entry name" value="Lipase_GDSL_2"/>
    <property type="match status" value="1"/>
</dbReference>
<feature type="transmembrane region" description="Helical" evidence="3">
    <location>
        <begin position="109"/>
        <end position="129"/>
    </location>
</feature>
<feature type="transmembrane region" description="Helical" evidence="3">
    <location>
        <begin position="169"/>
        <end position="193"/>
    </location>
</feature>
<proteinExistence type="predicted"/>
<accession>A0AB39XYR6</accession>
<dbReference type="InterPro" id="IPR036514">
    <property type="entry name" value="SGNH_hydro_sf"/>
</dbReference>
<feature type="transmembrane region" description="Helical" evidence="3">
    <location>
        <begin position="83"/>
        <end position="103"/>
    </location>
</feature>
<dbReference type="GO" id="GO:0006629">
    <property type="term" value="P:lipid metabolic process"/>
    <property type="evidence" value="ECO:0007669"/>
    <property type="project" value="TreeGrafter"/>
</dbReference>
<keyword evidence="3" id="KW-1133">Transmembrane helix</keyword>
<feature type="disulfide bond" evidence="2">
    <location>
        <begin position="412"/>
        <end position="418"/>
    </location>
</feature>
<dbReference type="GO" id="GO:0016788">
    <property type="term" value="F:hydrolase activity, acting on ester bonds"/>
    <property type="evidence" value="ECO:0007669"/>
    <property type="project" value="InterPro"/>
</dbReference>
<dbReference type="AlphaFoldDB" id="A0AB39XYR6"/>
<name>A0AB39XYR6_9ACTN</name>
<feature type="active site" evidence="1">
    <location>
        <position position="555"/>
    </location>
</feature>
<feature type="transmembrane region" description="Helical" evidence="3">
    <location>
        <begin position="242"/>
        <end position="275"/>
    </location>
</feature>
<keyword evidence="3" id="KW-0812">Transmembrane</keyword>
<keyword evidence="5" id="KW-0378">Hydrolase</keyword>
<evidence type="ECO:0000256" key="1">
    <source>
        <dbReference type="PIRSR" id="PIRSR637460-1"/>
    </source>
</evidence>
<feature type="disulfide bond" evidence="2">
    <location>
        <begin position="325"/>
        <end position="351"/>
    </location>
</feature>
<evidence type="ECO:0000256" key="2">
    <source>
        <dbReference type="PIRSR" id="PIRSR637460-2"/>
    </source>
</evidence>
<evidence type="ECO:0000259" key="4">
    <source>
        <dbReference type="Pfam" id="PF13472"/>
    </source>
</evidence>
<keyword evidence="2" id="KW-1015">Disulfide bond</keyword>
<dbReference type="SUPFAM" id="SSF52266">
    <property type="entry name" value="SGNH hydrolase"/>
    <property type="match status" value="1"/>
</dbReference>
<keyword evidence="3" id="KW-0472">Membrane</keyword>
<evidence type="ECO:0000313" key="5">
    <source>
        <dbReference type="EMBL" id="XDV62898.1"/>
    </source>
</evidence>
<feature type="transmembrane region" description="Helical" evidence="3">
    <location>
        <begin position="214"/>
        <end position="236"/>
    </location>
</feature>
<dbReference type="InterPro" id="IPR037460">
    <property type="entry name" value="SEST-like"/>
</dbReference>
<reference evidence="5" key="1">
    <citation type="submission" date="2024-08" db="EMBL/GenBank/DDBJ databases">
        <authorList>
            <person name="Yu S.T."/>
        </authorList>
    </citation>
    <scope>NUCLEOTIDE SEQUENCE</scope>
    <source>
        <strain evidence="5">R33</strain>
    </source>
</reference>
<dbReference type="PANTHER" id="PTHR37981:SF1">
    <property type="entry name" value="SGNH HYDROLASE-TYPE ESTERASE DOMAIN-CONTAINING PROTEIN"/>
    <property type="match status" value="1"/>
</dbReference>
<gene>
    <name evidence="5" type="ORF">AB5J51_08090</name>
</gene>
<dbReference type="Gene3D" id="3.40.50.1110">
    <property type="entry name" value="SGNH hydrolase"/>
    <property type="match status" value="1"/>
</dbReference>
<dbReference type="EC" id="3.1.-.-" evidence="5"/>
<dbReference type="EMBL" id="CP165727">
    <property type="protein sequence ID" value="XDV62898.1"/>
    <property type="molecule type" value="Genomic_DNA"/>
</dbReference>
<feature type="active site" description="Nucleophile" evidence="1">
    <location>
        <position position="303"/>
    </location>
</feature>
<dbReference type="PANTHER" id="PTHR37981">
    <property type="entry name" value="LIPASE 2"/>
    <property type="match status" value="1"/>
</dbReference>
<feature type="transmembrane region" description="Helical" evidence="3">
    <location>
        <begin position="141"/>
        <end position="163"/>
    </location>
</feature>
<sequence length="669" mass="70496">MHGGEPAAPVGRRDRRGMLMWWGPRALFVVGAVVLVVESSRGVPLLELYAALGFFGVCSAVFVGRQLGSGHEPGPGGRVPRWLLRAGGLLTTSGVVVLVLHLAGVEGDALPLVGSVLLLLGLGWFIEAWRGVEPGRPRRALLLWGAALMALTAVVAVIAALVLPEAKGGLYVGLLIGLGAALFVCLPLSLNLLSEWGVRLLRARRSAAGPGAGVGVIGILGLVVTAAVVLCCLWLVQRDWVLSAVLVAAALFLLAAIVSNTHADVALVLAGLCLLAAAPPEHRHPQALDPAGGQRVLVALGDSYMSGEGASSYFEGTDDGGRNECRRSPSAYAVGLVAAGPRFDRVLFLACSGARTYNVNPRSGAGRSRVQPGEPGTQIDQLKGVVSSFHPALVIVALGGNDAGFAILGEACLAPGDCETRRSLFLNNLPKVRQDLIATYRSLRQAVPADVPIVAVPYPQPIAAAGRCSGVALTKAERDFIRTFVEQIDTTMRQAADTAGITYMAEMKDSFATHRLQLCERRKGAAGVNFLDIETVNGLAAQRFSPAKWLHNSLHPNERGHAAMRDTFTAWLDAHPELLPPAPAGQAQATVLPAAEPEPLCGMTDDAVNAHCRVQLRAWELEQVRGGWPWLLLVLFGLAVVWAACIAVFGLLPGSGGSYRDPRSSARAR</sequence>
<dbReference type="CDD" id="cd01823">
    <property type="entry name" value="SEST_like"/>
    <property type="match status" value="1"/>
</dbReference>
<evidence type="ECO:0000256" key="3">
    <source>
        <dbReference type="SAM" id="Phobius"/>
    </source>
</evidence>
<dbReference type="InterPro" id="IPR013830">
    <property type="entry name" value="SGNH_hydro"/>
</dbReference>
<feature type="transmembrane region" description="Helical" evidence="3">
    <location>
        <begin position="630"/>
        <end position="652"/>
    </location>
</feature>
<protein>
    <submittedName>
        <fullName evidence="5">SGNH/GDSL hydrolase family protein</fullName>
        <ecNumber evidence="5">3.1.-.-</ecNumber>
    </submittedName>
</protein>
<feature type="disulfide bond" evidence="2">
    <location>
        <begin position="468"/>
        <end position="519"/>
    </location>
</feature>
<dbReference type="RefSeq" id="WP_369777294.1">
    <property type="nucleotide sequence ID" value="NZ_CP165727.1"/>
</dbReference>
<feature type="transmembrane region" description="Helical" evidence="3">
    <location>
        <begin position="43"/>
        <end position="63"/>
    </location>
</feature>
<organism evidence="5">
    <name type="scientific">Streptomyces sp. R33</name>
    <dbReference type="NCBI Taxonomy" id="3238629"/>
    <lineage>
        <taxon>Bacteria</taxon>
        <taxon>Bacillati</taxon>
        <taxon>Actinomycetota</taxon>
        <taxon>Actinomycetes</taxon>
        <taxon>Kitasatosporales</taxon>
        <taxon>Streptomycetaceae</taxon>
        <taxon>Streptomyces</taxon>
    </lineage>
</organism>